<evidence type="ECO:0000256" key="1">
    <source>
        <dbReference type="SAM" id="MobiDB-lite"/>
    </source>
</evidence>
<dbReference type="RefSeq" id="XP_029760309.1">
    <property type="nucleotide sequence ID" value="XM_029905616.1"/>
</dbReference>
<dbReference type="AlphaFoldDB" id="A0A074XQB8"/>
<dbReference type="Proteomes" id="UP000030706">
    <property type="component" value="Unassembled WGS sequence"/>
</dbReference>
<feature type="region of interest" description="Disordered" evidence="1">
    <location>
        <begin position="1"/>
        <end position="51"/>
    </location>
</feature>
<evidence type="ECO:0000313" key="3">
    <source>
        <dbReference type="Proteomes" id="UP000030706"/>
    </source>
</evidence>
<feature type="compositionally biased region" description="Low complexity" evidence="1">
    <location>
        <begin position="94"/>
        <end position="105"/>
    </location>
</feature>
<sequence>MSSTMLSTVTRATRMQSSRSSRAAFSTVRTLRQQPIYQPPTPQPEPDNPHRAFYKSFGRPIAKVFFMALFTYQVLHYTWMRLESMEEKEEKSAELQGLEGQLRELTNTKTTGEKKA</sequence>
<keyword evidence="3" id="KW-1185">Reference proteome</keyword>
<reference evidence="2 3" key="1">
    <citation type="journal article" date="2014" name="BMC Genomics">
        <title>Genome sequencing of four Aureobasidium pullulans varieties: biotechnological potential, stress tolerance, and description of new species.</title>
        <authorList>
            <person name="Gostin Ar C."/>
            <person name="Ohm R.A."/>
            <person name="Kogej T."/>
            <person name="Sonjak S."/>
            <person name="Turk M."/>
            <person name="Zajc J."/>
            <person name="Zalar P."/>
            <person name="Grube M."/>
            <person name="Sun H."/>
            <person name="Han J."/>
            <person name="Sharma A."/>
            <person name="Chiniquy J."/>
            <person name="Ngan C.Y."/>
            <person name="Lipzen A."/>
            <person name="Barry K."/>
            <person name="Grigoriev I.V."/>
            <person name="Gunde-Cimerman N."/>
        </authorList>
    </citation>
    <scope>NUCLEOTIDE SEQUENCE [LARGE SCALE GENOMIC DNA]</scope>
    <source>
        <strain evidence="2 3">EXF-150</strain>
    </source>
</reference>
<dbReference type="HOGENOM" id="CLU_137473_1_0_1"/>
<evidence type="ECO:0000313" key="2">
    <source>
        <dbReference type="EMBL" id="KEQ84122.1"/>
    </source>
</evidence>
<organism evidence="2 3">
    <name type="scientific">Aureobasidium pullulans EXF-150</name>
    <dbReference type="NCBI Taxonomy" id="1043002"/>
    <lineage>
        <taxon>Eukaryota</taxon>
        <taxon>Fungi</taxon>
        <taxon>Dikarya</taxon>
        <taxon>Ascomycota</taxon>
        <taxon>Pezizomycotina</taxon>
        <taxon>Dothideomycetes</taxon>
        <taxon>Dothideomycetidae</taxon>
        <taxon>Dothideales</taxon>
        <taxon>Saccotheciaceae</taxon>
        <taxon>Aureobasidium</taxon>
    </lineage>
</organism>
<name>A0A074XQB8_AURPU</name>
<dbReference type="OrthoDB" id="2120024at2759"/>
<gene>
    <name evidence="2" type="ORF">M438DRAFT_346190</name>
</gene>
<dbReference type="EMBL" id="KL584983">
    <property type="protein sequence ID" value="KEQ84122.1"/>
    <property type="molecule type" value="Genomic_DNA"/>
</dbReference>
<feature type="compositionally biased region" description="Pro residues" evidence="1">
    <location>
        <begin position="37"/>
        <end position="46"/>
    </location>
</feature>
<accession>A0A074XQB8</accession>
<proteinExistence type="predicted"/>
<dbReference type="GeneID" id="40747922"/>
<feature type="region of interest" description="Disordered" evidence="1">
    <location>
        <begin position="86"/>
        <end position="116"/>
    </location>
</feature>
<protein>
    <submittedName>
        <fullName evidence="2">Uncharacterized protein</fullName>
    </submittedName>
</protein>
<feature type="compositionally biased region" description="Polar residues" evidence="1">
    <location>
        <begin position="1"/>
        <end position="32"/>
    </location>
</feature>